<dbReference type="RefSeq" id="WP_252741985.1">
    <property type="nucleotide sequence ID" value="NZ_JAMXIB010000010.1"/>
</dbReference>
<name>A0ABT1AZY1_9FLAO</name>
<dbReference type="SUPFAM" id="SSF82771">
    <property type="entry name" value="GIY-YIG endonuclease"/>
    <property type="match status" value="1"/>
</dbReference>
<reference evidence="3 4" key="1">
    <citation type="submission" date="2022-06" db="EMBL/GenBank/DDBJ databases">
        <authorList>
            <person name="Xuan X."/>
        </authorList>
    </citation>
    <scope>NUCLEOTIDE SEQUENCE [LARGE SCALE GENOMIC DNA]</scope>
    <source>
        <strain evidence="3 4">2V75</strain>
    </source>
</reference>
<dbReference type="PANTHER" id="PTHR34477:SF1">
    <property type="entry name" value="UPF0213 PROTEIN YHBQ"/>
    <property type="match status" value="1"/>
</dbReference>
<evidence type="ECO:0000313" key="3">
    <source>
        <dbReference type="EMBL" id="MCO5725614.1"/>
    </source>
</evidence>
<evidence type="ECO:0000259" key="2">
    <source>
        <dbReference type="PROSITE" id="PS50164"/>
    </source>
</evidence>
<evidence type="ECO:0000256" key="1">
    <source>
        <dbReference type="ARBA" id="ARBA00007435"/>
    </source>
</evidence>
<comment type="similarity">
    <text evidence="1">Belongs to the UPF0213 family.</text>
</comment>
<dbReference type="InterPro" id="IPR000305">
    <property type="entry name" value="GIY-YIG_endonuc"/>
</dbReference>
<protein>
    <submittedName>
        <fullName evidence="3">GIY-YIG nuclease family protein</fullName>
    </submittedName>
</protein>
<gene>
    <name evidence="3" type="ORF">NG653_12165</name>
</gene>
<sequence length="113" mass="13471">MKAFGKPKAFFDACMLRDSDVFWNMLPYCVYVLFSPRDNMLYHGFTTNLQARLRDHAAGKTKSTAARRPLRLIHAEFYISRKDAQRRERYFKTNQGKRMLKLMLSETFEELQH</sequence>
<proteinExistence type="inferred from homology"/>
<dbReference type="InterPro" id="IPR050190">
    <property type="entry name" value="UPF0213_domain"/>
</dbReference>
<dbReference type="InterPro" id="IPR035901">
    <property type="entry name" value="GIY-YIG_endonuc_sf"/>
</dbReference>
<keyword evidence="4" id="KW-1185">Reference proteome</keyword>
<dbReference type="EMBL" id="JAMXIB010000010">
    <property type="protein sequence ID" value="MCO5725614.1"/>
    <property type="molecule type" value="Genomic_DNA"/>
</dbReference>
<accession>A0ABT1AZY1</accession>
<dbReference type="CDD" id="cd10449">
    <property type="entry name" value="GIY-YIG_SLX1_like"/>
    <property type="match status" value="1"/>
</dbReference>
<organism evidence="3 4">
    <name type="scientific">Robiginitalea marina</name>
    <dbReference type="NCBI Taxonomy" id="2954105"/>
    <lineage>
        <taxon>Bacteria</taxon>
        <taxon>Pseudomonadati</taxon>
        <taxon>Bacteroidota</taxon>
        <taxon>Flavobacteriia</taxon>
        <taxon>Flavobacteriales</taxon>
        <taxon>Flavobacteriaceae</taxon>
        <taxon>Robiginitalea</taxon>
    </lineage>
</organism>
<dbReference type="Proteomes" id="UP001206312">
    <property type="component" value="Unassembled WGS sequence"/>
</dbReference>
<dbReference type="Gene3D" id="3.40.1440.10">
    <property type="entry name" value="GIY-YIG endonuclease"/>
    <property type="match status" value="1"/>
</dbReference>
<feature type="domain" description="GIY-YIG" evidence="2">
    <location>
        <begin position="26"/>
        <end position="103"/>
    </location>
</feature>
<comment type="caution">
    <text evidence="3">The sequence shown here is derived from an EMBL/GenBank/DDBJ whole genome shotgun (WGS) entry which is preliminary data.</text>
</comment>
<dbReference type="PROSITE" id="PS50164">
    <property type="entry name" value="GIY_YIG"/>
    <property type="match status" value="1"/>
</dbReference>
<evidence type="ECO:0000313" key="4">
    <source>
        <dbReference type="Proteomes" id="UP001206312"/>
    </source>
</evidence>
<dbReference type="Pfam" id="PF01541">
    <property type="entry name" value="GIY-YIG"/>
    <property type="match status" value="1"/>
</dbReference>
<dbReference type="PANTHER" id="PTHR34477">
    <property type="entry name" value="UPF0213 PROTEIN YHBQ"/>
    <property type="match status" value="1"/>
</dbReference>